<dbReference type="PANTHER" id="PTHR40637">
    <property type="entry name" value="ESSS SUBUNIT OF NADH:UBIQUINONE OXIDOREDUCTASE (COMPLEX I) PROTEIN"/>
    <property type="match status" value="1"/>
</dbReference>
<evidence type="ECO:0000256" key="11">
    <source>
        <dbReference type="ARBA" id="ARBA00022989"/>
    </source>
</evidence>
<dbReference type="PANTHER" id="PTHR40637:SF1">
    <property type="entry name" value="ESSS SUBUNIT OF NADH:UBIQUINONE OXIDOREDUCTASE (COMPLEX I) PROTEIN"/>
    <property type="match status" value="1"/>
</dbReference>
<dbReference type="EMBL" id="NBSH01000007">
    <property type="protein sequence ID" value="ORX36785.1"/>
    <property type="molecule type" value="Genomic_DNA"/>
</dbReference>
<keyword evidence="7" id="KW-0812">Transmembrane</keyword>
<evidence type="ECO:0000256" key="8">
    <source>
        <dbReference type="ARBA" id="ARBA00022792"/>
    </source>
</evidence>
<evidence type="ECO:0000256" key="10">
    <source>
        <dbReference type="ARBA" id="ARBA00022982"/>
    </source>
</evidence>
<gene>
    <name evidence="18" type="ORF">BD324DRAFT_627155</name>
</gene>
<evidence type="ECO:0000256" key="15">
    <source>
        <dbReference type="ARBA" id="ARBA00031387"/>
    </source>
</evidence>
<comment type="similarity">
    <text evidence="3">Belongs to the complex I NDUFB11 subunit family.</text>
</comment>
<evidence type="ECO:0000256" key="4">
    <source>
        <dbReference type="ARBA" id="ARBA00018632"/>
    </source>
</evidence>
<dbReference type="InterPro" id="IPR019329">
    <property type="entry name" value="NADH_UbQ_OxRdtase_ESSS_su"/>
</dbReference>
<dbReference type="Proteomes" id="UP000193218">
    <property type="component" value="Unassembled WGS sequence"/>
</dbReference>
<dbReference type="AlphaFoldDB" id="A0A1Y1UI66"/>
<evidence type="ECO:0000256" key="7">
    <source>
        <dbReference type="ARBA" id="ARBA00022692"/>
    </source>
</evidence>
<feature type="region of interest" description="Disordered" evidence="17">
    <location>
        <begin position="22"/>
        <end position="54"/>
    </location>
</feature>
<dbReference type="InParanoid" id="A0A1Y1UI66"/>
<evidence type="ECO:0000256" key="2">
    <source>
        <dbReference type="ARBA" id="ARBA00004434"/>
    </source>
</evidence>
<dbReference type="STRING" id="4999.A0A1Y1UI66"/>
<feature type="region of interest" description="Disordered" evidence="17">
    <location>
        <begin position="117"/>
        <end position="138"/>
    </location>
</feature>
<keyword evidence="8" id="KW-0999">Mitochondrion inner membrane</keyword>
<evidence type="ECO:0000256" key="12">
    <source>
        <dbReference type="ARBA" id="ARBA00023128"/>
    </source>
</evidence>
<comment type="caution">
    <text evidence="18">The sequence shown here is derived from an EMBL/GenBank/DDBJ whole genome shotgun (WGS) entry which is preliminary data.</text>
</comment>
<keyword evidence="6" id="KW-0679">Respiratory chain</keyword>
<evidence type="ECO:0000256" key="6">
    <source>
        <dbReference type="ARBA" id="ARBA00022660"/>
    </source>
</evidence>
<dbReference type="GO" id="GO:0005743">
    <property type="term" value="C:mitochondrial inner membrane"/>
    <property type="evidence" value="ECO:0007669"/>
    <property type="project" value="UniProtKB-SubCell"/>
</dbReference>
<evidence type="ECO:0000256" key="16">
    <source>
        <dbReference type="ARBA" id="ARBA00046528"/>
    </source>
</evidence>
<comment type="function">
    <text evidence="1">Accessory subunit of the mitochondrial membrane respiratory chain NADH dehydrogenase (Complex I), that is believed not to be involved in catalysis. Complex I functions in the transfer of electrons from NADH to the respiratory chain. The immediate electron acceptor for the enzyme is believed to be ubiquinone.</text>
</comment>
<keyword evidence="5" id="KW-0813">Transport</keyword>
<feature type="compositionally biased region" description="Basic and acidic residues" evidence="17">
    <location>
        <begin position="90"/>
        <end position="103"/>
    </location>
</feature>
<reference evidence="18 19" key="1">
    <citation type="submission" date="2017-03" db="EMBL/GenBank/DDBJ databases">
        <title>Widespread Adenine N6-methylation of Active Genes in Fungi.</title>
        <authorList>
            <consortium name="DOE Joint Genome Institute"/>
            <person name="Mondo S.J."/>
            <person name="Dannebaum R.O."/>
            <person name="Kuo R.C."/>
            <person name="Louie K.B."/>
            <person name="Bewick A.J."/>
            <person name="Labutti K."/>
            <person name="Haridas S."/>
            <person name="Kuo A."/>
            <person name="Salamov A."/>
            <person name="Ahrendt S.R."/>
            <person name="Lau R."/>
            <person name="Bowen B.P."/>
            <person name="Lipzen A."/>
            <person name="Sullivan W."/>
            <person name="Andreopoulos W.B."/>
            <person name="Clum A."/>
            <person name="Lindquist E."/>
            <person name="Daum C."/>
            <person name="Northen T.R."/>
            <person name="Ramamoorthy G."/>
            <person name="Schmitz R.J."/>
            <person name="Gryganskyi A."/>
            <person name="Culley D."/>
            <person name="Magnuson J."/>
            <person name="James T.Y."/>
            <person name="O'Malley M.A."/>
            <person name="Stajich J.E."/>
            <person name="Spatafora J.W."/>
            <person name="Visel A."/>
            <person name="Grigoriev I.V."/>
        </authorList>
    </citation>
    <scope>NUCLEOTIDE SEQUENCE [LARGE SCALE GENOMIC DNA]</scope>
    <source>
        <strain evidence="18 19">NRRL Y-17943</strain>
    </source>
</reference>
<keyword evidence="19" id="KW-1185">Reference proteome</keyword>
<dbReference type="RefSeq" id="XP_021870854.1">
    <property type="nucleotide sequence ID" value="XM_022015970.1"/>
</dbReference>
<accession>A0A1Y1UI66</accession>
<evidence type="ECO:0000313" key="19">
    <source>
        <dbReference type="Proteomes" id="UP000193218"/>
    </source>
</evidence>
<evidence type="ECO:0000256" key="13">
    <source>
        <dbReference type="ARBA" id="ARBA00023136"/>
    </source>
</evidence>
<feature type="region of interest" description="Disordered" evidence="17">
    <location>
        <begin position="90"/>
        <end position="109"/>
    </location>
</feature>
<dbReference type="OrthoDB" id="2147978at2759"/>
<proteinExistence type="inferred from homology"/>
<sequence>MASLRPLSSLRTGLKAAPGVATVGRRHAGGGGGFNAPTGWIFGERPPPPGQRRKKENWERLFHWGMITPLVLLVAWKQLGPDTSMEPWARKEAEKRMSERGDLPKYTPTKENIVSYEEWDRREASRLSSQGKGGEGAH</sequence>
<evidence type="ECO:0000256" key="3">
    <source>
        <dbReference type="ARBA" id="ARBA00008915"/>
    </source>
</evidence>
<evidence type="ECO:0000256" key="17">
    <source>
        <dbReference type="SAM" id="MobiDB-lite"/>
    </source>
</evidence>
<evidence type="ECO:0000256" key="1">
    <source>
        <dbReference type="ARBA" id="ARBA00003195"/>
    </source>
</evidence>
<protein>
    <recommendedName>
        <fullName evidence="4">NADH dehydrogenase [ubiquinone] 1 beta subcomplex subunit 11, mitochondrial</fullName>
    </recommendedName>
    <alternativeName>
        <fullName evidence="15">Complex I-ESSS</fullName>
    </alternativeName>
    <alternativeName>
        <fullName evidence="14">NADH-ubiquinone oxidoreductase ESSS subunit</fullName>
    </alternativeName>
</protein>
<comment type="subcellular location">
    <subcellularLocation>
        <location evidence="2">Mitochondrion inner membrane</location>
        <topology evidence="2">Single-pass membrane protein</topology>
    </subcellularLocation>
</comment>
<dbReference type="GeneID" id="33557779"/>
<comment type="subunit">
    <text evidence="16">Complex I is composed of 45 different subunits. Interacts with BCAP31.</text>
</comment>
<evidence type="ECO:0000256" key="9">
    <source>
        <dbReference type="ARBA" id="ARBA00022946"/>
    </source>
</evidence>
<name>A0A1Y1UI66_9TREE</name>
<evidence type="ECO:0000313" key="18">
    <source>
        <dbReference type="EMBL" id="ORX36785.1"/>
    </source>
</evidence>
<keyword evidence="13" id="KW-0472">Membrane</keyword>
<keyword evidence="18" id="KW-0830">Ubiquinone</keyword>
<keyword evidence="11" id="KW-1133">Transmembrane helix</keyword>
<keyword evidence="10" id="KW-0249">Electron transport</keyword>
<evidence type="ECO:0000256" key="14">
    <source>
        <dbReference type="ARBA" id="ARBA00030753"/>
    </source>
</evidence>
<keyword evidence="12" id="KW-0496">Mitochondrion</keyword>
<dbReference type="Pfam" id="PF10183">
    <property type="entry name" value="ESSS"/>
    <property type="match status" value="1"/>
</dbReference>
<evidence type="ECO:0000256" key="5">
    <source>
        <dbReference type="ARBA" id="ARBA00022448"/>
    </source>
</evidence>
<organism evidence="18 19">
    <name type="scientific">Kockovaella imperatae</name>
    <dbReference type="NCBI Taxonomy" id="4999"/>
    <lineage>
        <taxon>Eukaryota</taxon>
        <taxon>Fungi</taxon>
        <taxon>Dikarya</taxon>
        <taxon>Basidiomycota</taxon>
        <taxon>Agaricomycotina</taxon>
        <taxon>Tremellomycetes</taxon>
        <taxon>Tremellales</taxon>
        <taxon>Cuniculitremaceae</taxon>
        <taxon>Kockovaella</taxon>
    </lineage>
</organism>
<keyword evidence="9" id="KW-0809">Transit peptide</keyword>